<dbReference type="Pfam" id="PF13740">
    <property type="entry name" value="ACT_6"/>
    <property type="match status" value="1"/>
</dbReference>
<dbReference type="GO" id="GO:0005737">
    <property type="term" value="C:cytoplasm"/>
    <property type="evidence" value="ECO:0007669"/>
    <property type="project" value="UniProtKB-SubCell"/>
</dbReference>
<dbReference type="InterPro" id="IPR050990">
    <property type="entry name" value="UPF0237/GcvR_regulator"/>
</dbReference>
<dbReference type="GO" id="GO:0006355">
    <property type="term" value="P:regulation of DNA-templated transcription"/>
    <property type="evidence" value="ECO:0007669"/>
    <property type="project" value="UniProtKB-UniRule"/>
</dbReference>
<dbReference type="Gene3D" id="3.30.70.260">
    <property type="match status" value="2"/>
</dbReference>
<protein>
    <recommendedName>
        <fullName evidence="1">Glycine cleavage system transcriptional repressor</fullName>
    </recommendedName>
</protein>
<dbReference type="EMBL" id="AP012273">
    <property type="protein sequence ID" value="BAO45021.1"/>
    <property type="molecule type" value="Genomic_DNA"/>
</dbReference>
<dbReference type="RefSeq" id="WP_041068313.1">
    <property type="nucleotide sequence ID" value="NZ_AP012273.1"/>
</dbReference>
<dbReference type="Proteomes" id="UP000031631">
    <property type="component" value="Chromosome"/>
</dbReference>
<gene>
    <name evidence="3" type="ORF">TBH_C2109</name>
</gene>
<evidence type="ECO:0000313" key="4">
    <source>
        <dbReference type="Proteomes" id="UP000031631"/>
    </source>
</evidence>
<keyword evidence="4" id="KW-1185">Reference proteome</keyword>
<reference evidence="3 4" key="1">
    <citation type="journal article" date="2014" name="PLoS ONE">
        <title>Physiological and genomic features of a novel sulfur-oxidizing gammaproteobacterium belonging to a previously uncultivated symbiotic lineage isolated from a hydrothermal vent.</title>
        <authorList>
            <person name="Nunoura T."/>
            <person name="Takaki Y."/>
            <person name="Kazama H."/>
            <person name="Kakuta J."/>
            <person name="Shimamura S."/>
            <person name="Makita H."/>
            <person name="Hirai M."/>
            <person name="Miyazaki M."/>
            <person name="Takai K."/>
        </authorList>
    </citation>
    <scope>NUCLEOTIDE SEQUENCE [LARGE SCALE GENOMIC DNA]</scope>
    <source>
        <strain evidence="3 4">Hiromi1</strain>
    </source>
</reference>
<evidence type="ECO:0000259" key="2">
    <source>
        <dbReference type="PROSITE" id="PS51671"/>
    </source>
</evidence>
<dbReference type="AlphaFoldDB" id="A0A7U6JI69"/>
<dbReference type="InterPro" id="IPR002912">
    <property type="entry name" value="ACT_dom"/>
</dbReference>
<accession>A0A7U6JI69</accession>
<dbReference type="KEGG" id="tbn:TBH_C2109"/>
<comment type="subcellular location">
    <subcellularLocation>
        <location evidence="1">Cytoplasm</location>
    </subcellularLocation>
</comment>
<organism evidence="3 4">
    <name type="scientific">Thiolapillus brandeum</name>
    <dbReference type="NCBI Taxonomy" id="1076588"/>
    <lineage>
        <taxon>Bacteria</taxon>
        <taxon>Pseudomonadati</taxon>
        <taxon>Pseudomonadota</taxon>
        <taxon>Gammaproteobacteria</taxon>
        <taxon>Chromatiales</taxon>
        <taxon>Sedimenticolaceae</taxon>
        <taxon>Thiolapillus</taxon>
    </lineage>
</organism>
<feature type="domain" description="ACT" evidence="2">
    <location>
        <begin position="9"/>
        <end position="85"/>
    </location>
</feature>
<dbReference type="InterPro" id="IPR045865">
    <property type="entry name" value="ACT-like_dom_sf"/>
</dbReference>
<sequence length="182" mass="20072">MNKPNNQLVLSALGKDRPGIVDELSQAVFQLDCNISDSRMTVLGGEFAILLMLEGPWNQLARLESQLPELEKRLGLTIIARQTSSGERSNAALPYLVEVVSMDNPGIVHKLANFFSRRKINIVDLATTTYAAPHTGTPMFAVQMNISVPAGTAIGELREEFLQFCDEINLDAVLEPHKKQLI</sequence>
<keyword evidence="1" id="KW-0804">Transcription</keyword>
<keyword evidence="1" id="KW-0678">Repressor</keyword>
<dbReference type="PROSITE" id="PS51671">
    <property type="entry name" value="ACT"/>
    <property type="match status" value="2"/>
</dbReference>
<dbReference type="PANTHER" id="PTHR34875:SF5">
    <property type="entry name" value="GLYCINE CLEAVAGE SYSTEM TRANSCRIPTIONAL REPRESSOR"/>
    <property type="match status" value="1"/>
</dbReference>
<keyword evidence="1" id="KW-0963">Cytoplasm</keyword>
<feature type="domain" description="ACT" evidence="2">
    <location>
        <begin position="96"/>
        <end position="175"/>
    </location>
</feature>
<dbReference type="OrthoDB" id="5814713at2"/>
<dbReference type="PIRSF" id="PIRSF028103">
    <property type="entry name" value="GcvR"/>
    <property type="match status" value="1"/>
</dbReference>
<dbReference type="SUPFAM" id="SSF55021">
    <property type="entry name" value="ACT-like"/>
    <property type="match status" value="2"/>
</dbReference>
<evidence type="ECO:0000256" key="1">
    <source>
        <dbReference type="PIRNR" id="PIRNR028103"/>
    </source>
</evidence>
<proteinExistence type="predicted"/>
<name>A0A7U6JI69_9GAMM</name>
<dbReference type="InterPro" id="IPR016867">
    <property type="entry name" value="GcvR"/>
</dbReference>
<dbReference type="PANTHER" id="PTHR34875">
    <property type="entry name" value="UPF0237 PROTEIN MJ1558"/>
    <property type="match status" value="1"/>
</dbReference>
<dbReference type="CDD" id="cd04869">
    <property type="entry name" value="ACT_GcvR_2"/>
    <property type="match status" value="1"/>
</dbReference>
<evidence type="ECO:0000313" key="3">
    <source>
        <dbReference type="EMBL" id="BAO45021.1"/>
    </source>
</evidence>